<accession>A0ABD2YT47</accession>
<protein>
    <submittedName>
        <fullName evidence="1">Uncharacterized protein</fullName>
    </submittedName>
</protein>
<organism evidence="1 2">
    <name type="scientific">Cinchona calisaya</name>
    <dbReference type="NCBI Taxonomy" id="153742"/>
    <lineage>
        <taxon>Eukaryota</taxon>
        <taxon>Viridiplantae</taxon>
        <taxon>Streptophyta</taxon>
        <taxon>Embryophyta</taxon>
        <taxon>Tracheophyta</taxon>
        <taxon>Spermatophyta</taxon>
        <taxon>Magnoliopsida</taxon>
        <taxon>eudicotyledons</taxon>
        <taxon>Gunneridae</taxon>
        <taxon>Pentapetalae</taxon>
        <taxon>asterids</taxon>
        <taxon>lamiids</taxon>
        <taxon>Gentianales</taxon>
        <taxon>Rubiaceae</taxon>
        <taxon>Cinchonoideae</taxon>
        <taxon>Cinchoneae</taxon>
        <taxon>Cinchona</taxon>
    </lineage>
</organism>
<dbReference type="AlphaFoldDB" id="A0ABD2YT47"/>
<evidence type="ECO:0000313" key="2">
    <source>
        <dbReference type="Proteomes" id="UP001630127"/>
    </source>
</evidence>
<name>A0ABD2YT47_9GENT</name>
<keyword evidence="2" id="KW-1185">Reference proteome</keyword>
<dbReference type="EMBL" id="JBJUIK010000012">
    <property type="protein sequence ID" value="KAL3509989.1"/>
    <property type="molecule type" value="Genomic_DNA"/>
</dbReference>
<dbReference type="PANTHER" id="PTHR36607:SF23">
    <property type="entry name" value="AMINOTRANSFERASE-LIKE PLANT MOBILE DOMAIN-CONTAINING PROTEIN"/>
    <property type="match status" value="1"/>
</dbReference>
<sequence length="122" mass="13288">MAFPSGAILNLFDGSEEKYGSFIDLGVDGICWEETYLATLISCWLCIFALTIRETGFIRLGTFVTTSLIVEGIRVSLAVPVLASIYRGLNGIVNSSQLEKGCHRACCIILREVVSALSLMHP</sequence>
<dbReference type="Proteomes" id="UP001630127">
    <property type="component" value="Unassembled WGS sequence"/>
</dbReference>
<reference evidence="1 2" key="1">
    <citation type="submission" date="2024-11" db="EMBL/GenBank/DDBJ databases">
        <title>A near-complete genome assembly of Cinchona calisaya.</title>
        <authorList>
            <person name="Lian D.C."/>
            <person name="Zhao X.W."/>
            <person name="Wei L."/>
        </authorList>
    </citation>
    <scope>NUCLEOTIDE SEQUENCE [LARGE SCALE GENOMIC DNA]</scope>
    <source>
        <tissue evidence="1">Nenye</tissue>
    </source>
</reference>
<gene>
    <name evidence="1" type="ORF">ACH5RR_029390</name>
</gene>
<proteinExistence type="predicted"/>
<comment type="caution">
    <text evidence="1">The sequence shown here is derived from an EMBL/GenBank/DDBJ whole genome shotgun (WGS) entry which is preliminary data.</text>
</comment>
<evidence type="ECO:0000313" key="1">
    <source>
        <dbReference type="EMBL" id="KAL3509989.1"/>
    </source>
</evidence>
<dbReference type="PANTHER" id="PTHR36607">
    <property type="entry name" value="1,2-DIHYDROXY-3-KETO-5-METHYLTHIOPENTENE DIOXYGENASE 4"/>
    <property type="match status" value="1"/>
</dbReference>